<keyword evidence="3" id="KW-1185">Reference proteome</keyword>
<sequence>MALLSAFTFLSFVPFGFSQAISITSPGVSYTQNFNALPRLLSTDNGTVTSKTWQNEITIPGWSAMVSGVNASIIEINQGTLSDKGLKSVGATANSSERSLGSYASSSEPITYGVRFLNATNRPLVQIGIGFDLQQWYAGPSASSLMVEYRITPKGAAAGAWTSLSTLVSPVSANLNATLDGTASANKTNVSLALSGITLAPEAELAIRWIDDKTNGKDLLAIDNFQLTTTSFEKFFYSSSSTGRELSNISAWNSEVTGNGTAPVSFSDPYQTFVVQAPLTGSHVLTSHLVLPTSSKVVIGTGSPIQFTIPENVRLEAGVMDIAAAATVTITSEVVPTLGQVNLNSTVIYNAKSNQLVKLGSYGNLLIDGAGGNVKKLSQRVVVQGELELRNGARLEAGDFDVVLQDSKKAVKYDVNSFVVTNGKGRLKMKLAPGDSAVFPVGLLKALPVKLKLNASSVADTFSVKVIEGIYTTYENNLPGGFLLNSKVVGKTWIVDEHTAGGTNLAMTLTWNADDMALGFAADSAHLLHYYNQKWDKGTAGKVALRNGLYSVTRSGITSFSPFAVAEPSANLTETAPAPLPVELTYFQAKRVGQQVQFLWATASEKDNAFFTLEQSLNGKSFQPVGQPIKGGGTSAVALTYSYLLPNTNSQTTYFRLKQTDYDGGFEYSKVVAVNPVKTQTQQVQQLSALPNPTVNGKVQLVSNLVSGPTTIVVYQGAGKAVFQKQLELIQGLPVELDLSGQKPGLYLLQVQTTTSKEVIRIVKQ</sequence>
<protein>
    <recommendedName>
        <fullName evidence="4">Por secretion system C-terminal sorting domain</fullName>
    </recommendedName>
</protein>
<dbReference type="InterPro" id="IPR026444">
    <property type="entry name" value="Secre_tail"/>
</dbReference>
<dbReference type="Proteomes" id="UP000036458">
    <property type="component" value="Chromosome"/>
</dbReference>
<dbReference type="EMBL" id="CP010777">
    <property type="protein sequence ID" value="AKQ46729.1"/>
    <property type="molecule type" value="Genomic_DNA"/>
</dbReference>
<evidence type="ECO:0000256" key="1">
    <source>
        <dbReference type="SAM" id="SignalP"/>
    </source>
</evidence>
<evidence type="ECO:0000313" key="2">
    <source>
        <dbReference type="EMBL" id="AKQ46729.1"/>
    </source>
</evidence>
<dbReference type="STRING" id="1379910.TH63_15645"/>
<evidence type="ECO:0008006" key="4">
    <source>
        <dbReference type="Google" id="ProtNLM"/>
    </source>
</evidence>
<organism evidence="2 3">
    <name type="scientific">Rufibacter radiotolerans</name>
    <dbReference type="NCBI Taxonomy" id="1379910"/>
    <lineage>
        <taxon>Bacteria</taxon>
        <taxon>Pseudomonadati</taxon>
        <taxon>Bacteroidota</taxon>
        <taxon>Cytophagia</taxon>
        <taxon>Cytophagales</taxon>
        <taxon>Hymenobacteraceae</taxon>
        <taxon>Rufibacter</taxon>
    </lineage>
</organism>
<keyword evidence="1" id="KW-0732">Signal</keyword>
<name>A0A0H4VSG8_9BACT</name>
<feature type="chain" id="PRO_5005212160" description="Por secretion system C-terminal sorting domain" evidence="1">
    <location>
        <begin position="21"/>
        <end position="765"/>
    </location>
</feature>
<reference evidence="2 3" key="1">
    <citation type="submission" date="2015-01" db="EMBL/GenBank/DDBJ databases">
        <title>Rufibacter sp./DG31D/ whole genome sequencing.</title>
        <authorList>
            <person name="Kim M.K."/>
            <person name="Srinivasan S."/>
            <person name="Lee J.-J."/>
        </authorList>
    </citation>
    <scope>NUCLEOTIDE SEQUENCE [LARGE SCALE GENOMIC DNA]</scope>
    <source>
        <strain evidence="2 3">DG31D</strain>
    </source>
</reference>
<proteinExistence type="predicted"/>
<dbReference type="KEGG" id="ruf:TH63_15645"/>
<feature type="signal peptide" evidence="1">
    <location>
        <begin position="1"/>
        <end position="20"/>
    </location>
</feature>
<dbReference type="NCBIfam" id="TIGR04183">
    <property type="entry name" value="Por_Secre_tail"/>
    <property type="match status" value="1"/>
</dbReference>
<dbReference type="PATRIC" id="fig|1379910.4.peg.3411"/>
<dbReference type="AlphaFoldDB" id="A0A0H4VSG8"/>
<evidence type="ECO:0000313" key="3">
    <source>
        <dbReference type="Proteomes" id="UP000036458"/>
    </source>
</evidence>
<gene>
    <name evidence="2" type="ORF">TH63_15645</name>
</gene>
<accession>A0A0H4VSG8</accession>